<accession>A0A0T6BW65</accession>
<protein>
    <submittedName>
        <fullName evidence="2">Uncharacterized protein</fullName>
    </submittedName>
</protein>
<dbReference type="Proteomes" id="UP000036168">
    <property type="component" value="Unassembled WGS sequence"/>
</dbReference>
<organism evidence="2 4">
    <name type="scientific">Bacillus glycinifermentans</name>
    <dbReference type="NCBI Taxonomy" id="1664069"/>
    <lineage>
        <taxon>Bacteria</taxon>
        <taxon>Bacillati</taxon>
        <taxon>Bacillota</taxon>
        <taxon>Bacilli</taxon>
        <taxon>Bacillales</taxon>
        <taxon>Bacillaceae</taxon>
        <taxon>Bacillus</taxon>
    </lineage>
</organism>
<dbReference type="EMBL" id="LECW02000001">
    <property type="protein sequence ID" value="KRT95888.1"/>
    <property type="molecule type" value="Genomic_DNA"/>
</dbReference>
<sequence>MIKKLFETKTMRSIIVRGVLWIVFFVFYAWYRKPVGWLPFDIFVTVFVSICIFAMFGGQFLIMDIMKLWREKKKDKTKR</sequence>
<feature type="transmembrane region" description="Helical" evidence="1">
    <location>
        <begin position="12"/>
        <end position="30"/>
    </location>
</feature>
<name>A0A0T6BW65_9BACI</name>
<dbReference type="Proteomes" id="UP001341297">
    <property type="component" value="Unassembled WGS sequence"/>
</dbReference>
<keyword evidence="5" id="KW-1185">Reference proteome</keyword>
<keyword evidence="1" id="KW-0812">Transmembrane</keyword>
<dbReference type="EMBL" id="JARRTL010000007">
    <property type="protein sequence ID" value="MEC0484192.1"/>
    <property type="molecule type" value="Genomic_DNA"/>
</dbReference>
<evidence type="ECO:0000313" key="3">
    <source>
        <dbReference type="EMBL" id="MEC0484192.1"/>
    </source>
</evidence>
<dbReference type="RefSeq" id="WP_043857166.1">
    <property type="nucleotide sequence ID" value="NZ_JARRTL010000007.1"/>
</dbReference>
<proteinExistence type="predicted"/>
<dbReference type="AlphaFoldDB" id="A0A0T6BW65"/>
<evidence type="ECO:0000313" key="5">
    <source>
        <dbReference type="Proteomes" id="UP001341297"/>
    </source>
</evidence>
<keyword evidence="1" id="KW-0472">Membrane</keyword>
<reference evidence="2 4" key="1">
    <citation type="journal article" date="2015" name="Int. J. Syst. Evol. Microbiol.">
        <title>Bacillus glycinifermentans sp. nov., isolated from fermented soybean paste.</title>
        <authorList>
            <person name="Kim S.J."/>
            <person name="Dunlap C.A."/>
            <person name="Kwon S.W."/>
            <person name="Rooney A.P."/>
        </authorList>
    </citation>
    <scope>NUCLEOTIDE SEQUENCE [LARGE SCALE GENOMIC DNA]</scope>
    <source>
        <strain evidence="2 4">GO-13</strain>
    </source>
</reference>
<comment type="caution">
    <text evidence="2">The sequence shown here is derived from an EMBL/GenBank/DDBJ whole genome shotgun (WGS) entry which is preliminary data.</text>
</comment>
<keyword evidence="1" id="KW-1133">Transmembrane helix</keyword>
<reference evidence="2" key="2">
    <citation type="submission" date="2015-10" db="EMBL/GenBank/DDBJ databases">
        <authorList>
            <person name="Gilbert D.G."/>
        </authorList>
    </citation>
    <scope>NUCLEOTIDE SEQUENCE</scope>
    <source>
        <strain evidence="2">GO-13</strain>
    </source>
</reference>
<evidence type="ECO:0000313" key="4">
    <source>
        <dbReference type="Proteomes" id="UP000036168"/>
    </source>
</evidence>
<reference evidence="3 5" key="3">
    <citation type="submission" date="2023-03" db="EMBL/GenBank/DDBJ databases">
        <title>Agriculturally important microbes genome sequencing.</title>
        <authorList>
            <person name="Dunlap C."/>
        </authorList>
    </citation>
    <scope>NUCLEOTIDE SEQUENCE [LARGE SCALE GENOMIC DNA]</scope>
    <source>
        <strain evidence="3 5">CBP-3203</strain>
    </source>
</reference>
<evidence type="ECO:0000256" key="1">
    <source>
        <dbReference type="SAM" id="Phobius"/>
    </source>
</evidence>
<feature type="transmembrane region" description="Helical" evidence="1">
    <location>
        <begin position="42"/>
        <end position="69"/>
    </location>
</feature>
<evidence type="ECO:0000313" key="2">
    <source>
        <dbReference type="EMBL" id="KRT95888.1"/>
    </source>
</evidence>
<gene>
    <name evidence="2" type="ORF">AB447_202055</name>
    <name evidence="3" type="ORF">P8828_04890</name>
</gene>